<comment type="caution">
    <text evidence="2">The sequence shown here is derived from an EMBL/GenBank/DDBJ whole genome shotgun (WGS) entry which is preliminary data.</text>
</comment>
<proteinExistence type="predicted"/>
<accession>A0A0N1IAE2</accession>
<feature type="region of interest" description="Disordered" evidence="1">
    <location>
        <begin position="257"/>
        <end position="283"/>
    </location>
</feature>
<dbReference type="EMBL" id="LJSK01000027">
    <property type="protein sequence ID" value="KPI89285.1"/>
    <property type="molecule type" value="Genomic_DNA"/>
</dbReference>
<name>A0A0N1IAE2_LEPSE</name>
<keyword evidence="3" id="KW-1185">Reference proteome</keyword>
<feature type="compositionally biased region" description="Basic and acidic residues" evidence="1">
    <location>
        <begin position="271"/>
        <end position="282"/>
    </location>
</feature>
<evidence type="ECO:0000313" key="2">
    <source>
        <dbReference type="EMBL" id="KPI89285.1"/>
    </source>
</evidence>
<organism evidence="2 3">
    <name type="scientific">Leptomonas seymouri</name>
    <dbReference type="NCBI Taxonomy" id="5684"/>
    <lineage>
        <taxon>Eukaryota</taxon>
        <taxon>Discoba</taxon>
        <taxon>Euglenozoa</taxon>
        <taxon>Kinetoplastea</taxon>
        <taxon>Metakinetoplastina</taxon>
        <taxon>Trypanosomatida</taxon>
        <taxon>Trypanosomatidae</taxon>
        <taxon>Leishmaniinae</taxon>
        <taxon>Leptomonas</taxon>
    </lineage>
</organism>
<gene>
    <name evidence="2" type="ORF">ABL78_1618</name>
</gene>
<dbReference type="Proteomes" id="UP000038009">
    <property type="component" value="Unassembled WGS sequence"/>
</dbReference>
<dbReference type="OrthoDB" id="273432at2759"/>
<reference evidence="2 3" key="1">
    <citation type="journal article" date="2015" name="PLoS Pathog.">
        <title>Leptomonas seymouri: Adaptations to the Dixenous Life Cycle Analyzed by Genome Sequencing, Transcriptome Profiling and Co-infection with Leishmania donovani.</title>
        <authorList>
            <person name="Kraeva N."/>
            <person name="Butenko A."/>
            <person name="Hlavacova J."/>
            <person name="Kostygov A."/>
            <person name="Myskova J."/>
            <person name="Grybchuk D."/>
            <person name="Lestinova T."/>
            <person name="Votypka J."/>
            <person name="Volf P."/>
            <person name="Opperdoes F."/>
            <person name="Flegontov P."/>
            <person name="Lukes J."/>
            <person name="Yurchenko V."/>
        </authorList>
    </citation>
    <scope>NUCLEOTIDE SEQUENCE [LARGE SCALE GENOMIC DNA]</scope>
    <source>
        <strain evidence="2 3">ATCC 30220</strain>
    </source>
</reference>
<evidence type="ECO:0000313" key="3">
    <source>
        <dbReference type="Proteomes" id="UP000038009"/>
    </source>
</evidence>
<sequence length="840" mass="90183">MVYTTGFDACTHATFIGGLCDRRRYSSPWCPAPKMAHPLASGATHQTLTYTGTVPPSCSSNYLPFPFRCVHVVAGEAARASPSSFLFMEVTEGGVDALSGAFGATAKEGVPALEKVAAQLASFDQASLQSLCNAEVPLSHVDMDARELMATLVSTTPSFGSPAQLALYVVILSRVYAALCADTVARKQRLTRVKAFSTSDKDAVPTADVFESSVSGIPSALTTMRAWSRDVVFVLVHSILPQLCLCDAQPQTLSTSQQLDAAVPPPPVVDVSKKSTTRGEKADDAEEGQLLLLRAIADYNVPDALTYLVDTVYRTTRDFTVCPLLLSVYATLSQMEAYVDHPVDNKTSATSSGSVLQVWQLRFFREVEGVPEEKQKSEMAAAAAAGPTSNVGNFSSLATAEVKLRSLLGEVVQALRPHSTTDVWSFAVVSLGGSTFPRVCDSSMFSTDLERGVAPPQTTAALLARERDEEVDACRLIATDSLDDPSGGEGDAAACSPFTGDFFSSLCRQGALLLIADALRDTTARPAALYSVSATSLLLCVANSLPEALKCTSCSALMRHLLLLHDIVAVIPKYSIECAAEEHTRGADASAPMPAAHAFDRCLSKRYEALFEIEKGLISISALCPFDEHRRAARAVALRLLERLKEAPRVRLHLSLVTLCPYPSIARFFLERLLEDWREQQAEQSETSKGGHAKDSAAADVPFIAPLQSSLVSHMVPMGLGGCMTTFLQHLTSGTRGFLDPLVVSLNFVRVSASRQAWIREAGQSVDRLSQRKECVESSERRGWTHLLGVVKHDVLPQCEALVNSPAPSLPSPFSVLSLSPLDAFSLSCAVDGVKAALSW</sequence>
<protein>
    <submittedName>
        <fullName evidence="2">Uncharacterized protein</fullName>
    </submittedName>
</protein>
<dbReference type="OMA" id="ATMQAWT"/>
<evidence type="ECO:0000256" key="1">
    <source>
        <dbReference type="SAM" id="MobiDB-lite"/>
    </source>
</evidence>
<dbReference type="VEuPathDB" id="TriTrypDB:Lsey_0027_0360"/>
<dbReference type="AlphaFoldDB" id="A0A0N1IAE2"/>